<dbReference type="EMBL" id="SLWY01000019">
    <property type="protein sequence ID" value="TCO79554.1"/>
    <property type="molecule type" value="Genomic_DNA"/>
</dbReference>
<evidence type="ECO:0000256" key="6">
    <source>
        <dbReference type="ARBA" id="ARBA00022840"/>
    </source>
</evidence>
<evidence type="ECO:0000256" key="9">
    <source>
        <dbReference type="ARBA" id="ARBA00023055"/>
    </source>
</evidence>
<keyword evidence="15" id="KW-1185">Reference proteome</keyword>
<dbReference type="Pfam" id="PF00664">
    <property type="entry name" value="ABC_membrane"/>
    <property type="match status" value="1"/>
</dbReference>
<dbReference type="FunFam" id="3.40.50.300:FF:000287">
    <property type="entry name" value="Multidrug ABC transporter ATP-binding protein"/>
    <property type="match status" value="1"/>
</dbReference>
<dbReference type="InterPro" id="IPR027417">
    <property type="entry name" value="P-loop_NTPase"/>
</dbReference>
<reference evidence="14 15" key="1">
    <citation type="submission" date="2019-03" db="EMBL/GenBank/DDBJ databases">
        <title>Genomic Encyclopedia of Type Strains, Phase IV (KMG-IV): sequencing the most valuable type-strain genomes for metagenomic binning, comparative biology and taxonomic classification.</title>
        <authorList>
            <person name="Goeker M."/>
        </authorList>
    </citation>
    <scope>NUCLEOTIDE SEQUENCE [LARGE SCALE GENOMIC DNA]</scope>
    <source>
        <strain evidence="14 15">DSM 25287</strain>
    </source>
</reference>
<dbReference type="GO" id="GO:0015421">
    <property type="term" value="F:ABC-type oligopeptide transporter activity"/>
    <property type="evidence" value="ECO:0007669"/>
    <property type="project" value="TreeGrafter"/>
</dbReference>
<comment type="subcellular location">
    <subcellularLocation>
        <location evidence="1">Cell membrane</location>
        <topology evidence="1">Multi-pass membrane protein</topology>
    </subcellularLocation>
</comment>
<dbReference type="SMART" id="SM00382">
    <property type="entry name" value="AAA"/>
    <property type="match status" value="1"/>
</dbReference>
<keyword evidence="4 11" id="KW-0812">Transmembrane</keyword>
<evidence type="ECO:0000256" key="2">
    <source>
        <dbReference type="ARBA" id="ARBA00022448"/>
    </source>
</evidence>
<evidence type="ECO:0000256" key="10">
    <source>
        <dbReference type="ARBA" id="ARBA00023136"/>
    </source>
</evidence>
<dbReference type="InterPro" id="IPR003439">
    <property type="entry name" value="ABC_transporter-like_ATP-bd"/>
</dbReference>
<keyword evidence="10 11" id="KW-0472">Membrane</keyword>
<proteinExistence type="predicted"/>
<dbReference type="Gene3D" id="1.20.1560.10">
    <property type="entry name" value="ABC transporter type 1, transmembrane domain"/>
    <property type="match status" value="1"/>
</dbReference>
<dbReference type="Gene3D" id="3.40.50.300">
    <property type="entry name" value="P-loop containing nucleotide triphosphate hydrolases"/>
    <property type="match status" value="1"/>
</dbReference>
<dbReference type="InterPro" id="IPR011917">
    <property type="entry name" value="ABC_transpr_lipidA"/>
</dbReference>
<dbReference type="GO" id="GO:0016887">
    <property type="term" value="F:ATP hydrolysis activity"/>
    <property type="evidence" value="ECO:0007669"/>
    <property type="project" value="InterPro"/>
</dbReference>
<dbReference type="CDD" id="cd18552">
    <property type="entry name" value="ABC_6TM_MsbA_like"/>
    <property type="match status" value="1"/>
</dbReference>
<dbReference type="AlphaFoldDB" id="A0A4R2KZJ6"/>
<evidence type="ECO:0000256" key="11">
    <source>
        <dbReference type="SAM" id="Phobius"/>
    </source>
</evidence>
<evidence type="ECO:0000259" key="12">
    <source>
        <dbReference type="PROSITE" id="PS50893"/>
    </source>
</evidence>
<dbReference type="PANTHER" id="PTHR43394:SF1">
    <property type="entry name" value="ATP-BINDING CASSETTE SUB-FAMILY B MEMBER 10, MITOCHONDRIAL"/>
    <property type="match status" value="1"/>
</dbReference>
<dbReference type="GO" id="GO:0005886">
    <property type="term" value="C:plasma membrane"/>
    <property type="evidence" value="ECO:0007669"/>
    <property type="project" value="UniProtKB-SubCell"/>
</dbReference>
<feature type="domain" description="ABC transmembrane type-1" evidence="13">
    <location>
        <begin position="47"/>
        <end position="329"/>
    </location>
</feature>
<dbReference type="PROSITE" id="PS50893">
    <property type="entry name" value="ABC_TRANSPORTER_2"/>
    <property type="match status" value="1"/>
</dbReference>
<gene>
    <name evidence="14" type="ORF">EV699_11910</name>
</gene>
<keyword evidence="5" id="KW-0547">Nucleotide-binding</keyword>
<dbReference type="SUPFAM" id="SSF90123">
    <property type="entry name" value="ABC transporter transmembrane region"/>
    <property type="match status" value="1"/>
</dbReference>
<dbReference type="InterPro" id="IPR036640">
    <property type="entry name" value="ABC1_TM_sf"/>
</dbReference>
<evidence type="ECO:0000256" key="4">
    <source>
        <dbReference type="ARBA" id="ARBA00022692"/>
    </source>
</evidence>
<feature type="transmembrane region" description="Helical" evidence="11">
    <location>
        <begin position="271"/>
        <end position="290"/>
    </location>
</feature>
<dbReference type="InterPro" id="IPR011527">
    <property type="entry name" value="ABC1_TM_dom"/>
</dbReference>
<organism evidence="14 15">
    <name type="scientific">Plasticicumulans lactativorans</name>
    <dbReference type="NCBI Taxonomy" id="1133106"/>
    <lineage>
        <taxon>Bacteria</taxon>
        <taxon>Pseudomonadati</taxon>
        <taxon>Pseudomonadota</taxon>
        <taxon>Gammaproteobacteria</taxon>
        <taxon>Candidatus Competibacteraceae</taxon>
        <taxon>Plasticicumulans</taxon>
    </lineage>
</organism>
<evidence type="ECO:0000313" key="15">
    <source>
        <dbReference type="Proteomes" id="UP000295765"/>
    </source>
</evidence>
<comment type="caution">
    <text evidence="14">The sequence shown here is derived from an EMBL/GenBank/DDBJ whole genome shotgun (WGS) entry which is preliminary data.</text>
</comment>
<keyword evidence="7" id="KW-1278">Translocase</keyword>
<keyword evidence="2" id="KW-0813">Transport</keyword>
<feature type="domain" description="ABC transporter" evidence="12">
    <location>
        <begin position="361"/>
        <end position="597"/>
    </location>
</feature>
<dbReference type="PROSITE" id="PS50929">
    <property type="entry name" value="ABC_TM1F"/>
    <property type="match status" value="1"/>
</dbReference>
<evidence type="ECO:0000313" key="14">
    <source>
        <dbReference type="EMBL" id="TCO79554.1"/>
    </source>
</evidence>
<dbReference type="InterPro" id="IPR017871">
    <property type="entry name" value="ABC_transporter-like_CS"/>
</dbReference>
<dbReference type="Pfam" id="PF00005">
    <property type="entry name" value="ABC_tran"/>
    <property type="match status" value="1"/>
</dbReference>
<dbReference type="PROSITE" id="PS00211">
    <property type="entry name" value="ABC_TRANSPORTER_1"/>
    <property type="match status" value="1"/>
</dbReference>
<feature type="transmembrane region" description="Helical" evidence="11">
    <location>
        <begin position="45"/>
        <end position="67"/>
    </location>
</feature>
<dbReference type="GO" id="GO:0034040">
    <property type="term" value="F:ATPase-coupled lipid transmembrane transporter activity"/>
    <property type="evidence" value="ECO:0007669"/>
    <property type="project" value="InterPro"/>
</dbReference>
<protein>
    <submittedName>
        <fullName evidence="14">Subfamily B ATP-binding cassette protein MsbA</fullName>
    </submittedName>
</protein>
<evidence type="ECO:0000256" key="1">
    <source>
        <dbReference type="ARBA" id="ARBA00004651"/>
    </source>
</evidence>
<evidence type="ECO:0000259" key="13">
    <source>
        <dbReference type="PROSITE" id="PS50929"/>
    </source>
</evidence>
<dbReference type="Proteomes" id="UP000295765">
    <property type="component" value="Unassembled WGS sequence"/>
</dbReference>
<feature type="transmembrane region" description="Helical" evidence="11">
    <location>
        <begin position="186"/>
        <end position="204"/>
    </location>
</feature>
<evidence type="ECO:0000256" key="5">
    <source>
        <dbReference type="ARBA" id="ARBA00022741"/>
    </source>
</evidence>
<evidence type="ECO:0000256" key="3">
    <source>
        <dbReference type="ARBA" id="ARBA00022475"/>
    </source>
</evidence>
<feature type="transmembrane region" description="Helical" evidence="11">
    <location>
        <begin position="296"/>
        <end position="317"/>
    </location>
</feature>
<keyword evidence="9" id="KW-0445">Lipid transport</keyword>
<keyword evidence="6 14" id="KW-0067">ATP-binding</keyword>
<accession>A0A4R2KZJ6</accession>
<dbReference type="PANTHER" id="PTHR43394">
    <property type="entry name" value="ATP-DEPENDENT PERMEASE MDL1, MITOCHONDRIAL"/>
    <property type="match status" value="1"/>
</dbReference>
<keyword evidence="8 11" id="KW-1133">Transmembrane helix</keyword>
<dbReference type="NCBIfam" id="TIGR02203">
    <property type="entry name" value="MsbA_lipidA"/>
    <property type="match status" value="1"/>
</dbReference>
<evidence type="ECO:0000256" key="7">
    <source>
        <dbReference type="ARBA" id="ARBA00022967"/>
    </source>
</evidence>
<dbReference type="InterPro" id="IPR003593">
    <property type="entry name" value="AAA+_ATPase"/>
</dbReference>
<name>A0A4R2KZJ6_9GAMM</name>
<dbReference type="GO" id="GO:0005524">
    <property type="term" value="F:ATP binding"/>
    <property type="evidence" value="ECO:0007669"/>
    <property type="project" value="UniProtKB-KW"/>
</dbReference>
<sequence length="605" mass="65795">MHCHDTSARGPLPFNVPLPKPKPPLMTSRELYLRLLHYVKPHRRMFALSLVGTVVLALTEPAIAALLKPLLDGSFVARDPEAIRDVPLLLIGLFLIRSVADFTGAVSMKWVATRTVTDLRCAMLARLLQLPTRYYDRHPSATLLSKITYDVTQVMTACTDALVTLVKDGVSVLGLLAWMFYLNWKLSLLTLAIAPLIALVMRLSSRRLRQLSRRLQGEMGELNRVVEEVLTGHKVVKIFGGQDYERARFFRTANWVRRLQMKLATSVESSVPGIQLLGVLALTAVIYLASLESAQGNITVGGFVSLFGAMAMMFAPIKRLTRVNDQLQRGLAAAESIFALLDATPEPDTGTRALGRARGEVRFEDVHFSYASGAAQVLAGIDLDVRAGETVALVGASGSGKTTLMALLPRLYEPSAGRIRIDGIDIAELTLASLRANIAYVSQDIVLFNDSVAANIAYGSATPPARAAIEAAAAAAHAMEFIREMPDGLDTVIGERGTRLSGGQRQRIAIARALLKNAPILILDEATSALDTHSERQVQQALERLREGRTAFIIAHRLSTIENADRIVVMQKGAIVEIGTHAELLARDGVYAGLHRLQETVPSGP</sequence>
<evidence type="ECO:0000256" key="8">
    <source>
        <dbReference type="ARBA" id="ARBA00022989"/>
    </source>
</evidence>
<keyword evidence="3" id="KW-1003">Cell membrane</keyword>
<dbReference type="SUPFAM" id="SSF52540">
    <property type="entry name" value="P-loop containing nucleoside triphosphate hydrolases"/>
    <property type="match status" value="1"/>
</dbReference>
<dbReference type="InterPro" id="IPR039421">
    <property type="entry name" value="Type_1_exporter"/>
</dbReference>